<proteinExistence type="inferred from homology"/>
<evidence type="ECO:0000259" key="10">
    <source>
        <dbReference type="Pfam" id="PF00962"/>
    </source>
</evidence>
<keyword evidence="6" id="KW-0479">Metal-binding</keyword>
<dbReference type="OrthoDB" id="7202371at2759"/>
<keyword evidence="8" id="KW-0378">Hydrolase</keyword>
<evidence type="ECO:0000256" key="2">
    <source>
        <dbReference type="ARBA" id="ARBA00004613"/>
    </source>
</evidence>
<evidence type="ECO:0000313" key="11">
    <source>
        <dbReference type="EMBL" id="GJE96443.1"/>
    </source>
</evidence>
<dbReference type="PANTHER" id="PTHR11409:SF39">
    <property type="entry name" value="ADENOSINE DEAMINASE 2"/>
    <property type="match status" value="1"/>
</dbReference>
<gene>
    <name evidence="11" type="ORF">PsYK624_126400</name>
</gene>
<feature type="domain" description="Adenosine deaminase" evidence="10">
    <location>
        <begin position="237"/>
        <end position="510"/>
    </location>
</feature>
<dbReference type="FunFam" id="3.20.20.140:FF:000017">
    <property type="entry name" value="Adenosine deaminase 2"/>
    <property type="match status" value="1"/>
</dbReference>
<name>A0A9P3GK71_9APHY</name>
<sequence>MEDYLAKRRALIAKDRAARLDSSDRDGFASDASCDEADAYVRRIREAEALSVWGPESTHTHGEGDATHLFPGMAFLTARDIIIKTRLFKIMSKMPKGALLHAHLDATVNARVLLDLALKYPAIHVQTDALLTTSNLDSILPQFCPLPRSEWTEHASLTDQSYESKTWVPLSAARDTFAFGGPEGFDRWVIGALTISPSEAYRTHNTTVKIWDKFASTFRVANGINKYFPLWQEYFRQFLLSSIEDGISYAEVRINFWYRLMCTADGEETVPHREWLEAFDRILHDVRAELAAQGRADEFVGCRIIYSTIRFVPPEELDWYLEDCLALKQEFPDLIVGFDLVGHEDLLRPLLDYLEPLQRFVARQREVGVEIPFIFHAGETLGDGTAADMNLYDALLLNTKRIGHGFSLIKHPELMALCKERGVAVEVCPISNEILRLTSSMPAHPLAAVMNHGVPVTLCSDDPSVFGNMGLSYDFFQVLVASEINGLKTMGCLARDSFKYSCLPEDEKARATALWDKQWRKFIEGLFHEEIADEKLRGTVKN</sequence>
<keyword evidence="12" id="KW-1185">Reference proteome</keyword>
<dbReference type="EC" id="3.5.4.4" evidence="4"/>
<dbReference type="GO" id="GO:0046872">
    <property type="term" value="F:metal ion binding"/>
    <property type="evidence" value="ECO:0007669"/>
    <property type="project" value="UniProtKB-KW"/>
</dbReference>
<dbReference type="InterPro" id="IPR006330">
    <property type="entry name" value="Ado/ade_deaminase"/>
</dbReference>
<dbReference type="InterPro" id="IPR032466">
    <property type="entry name" value="Metal_Hydrolase"/>
</dbReference>
<organism evidence="11 12">
    <name type="scientific">Phanerochaete sordida</name>
    <dbReference type="NCBI Taxonomy" id="48140"/>
    <lineage>
        <taxon>Eukaryota</taxon>
        <taxon>Fungi</taxon>
        <taxon>Dikarya</taxon>
        <taxon>Basidiomycota</taxon>
        <taxon>Agaricomycotina</taxon>
        <taxon>Agaricomycetes</taxon>
        <taxon>Polyporales</taxon>
        <taxon>Phanerochaetaceae</taxon>
        <taxon>Phanerochaete</taxon>
    </lineage>
</organism>
<protein>
    <recommendedName>
        <fullName evidence="4">adenosine deaminase</fullName>
        <ecNumber evidence="4">3.5.4.4</ecNumber>
    </recommendedName>
</protein>
<dbReference type="GO" id="GO:0004000">
    <property type="term" value="F:adenosine deaminase activity"/>
    <property type="evidence" value="ECO:0007669"/>
    <property type="project" value="InterPro"/>
</dbReference>
<dbReference type="InterPro" id="IPR001365">
    <property type="entry name" value="A_deaminase_dom"/>
</dbReference>
<dbReference type="SUPFAM" id="SSF51556">
    <property type="entry name" value="Metallo-dependent hydrolases"/>
    <property type="match status" value="1"/>
</dbReference>
<comment type="catalytic activity">
    <reaction evidence="9">
        <text>adenosine + H2O + H(+) = inosine + NH4(+)</text>
        <dbReference type="Rhea" id="RHEA:24408"/>
        <dbReference type="ChEBI" id="CHEBI:15377"/>
        <dbReference type="ChEBI" id="CHEBI:15378"/>
        <dbReference type="ChEBI" id="CHEBI:16335"/>
        <dbReference type="ChEBI" id="CHEBI:17596"/>
        <dbReference type="ChEBI" id="CHEBI:28938"/>
        <dbReference type="EC" id="3.5.4.4"/>
    </reaction>
</comment>
<keyword evidence="5" id="KW-0964">Secreted</keyword>
<dbReference type="Pfam" id="PF00962">
    <property type="entry name" value="A_deaminase"/>
    <property type="match status" value="1"/>
</dbReference>
<comment type="cofactor">
    <cofactor evidence="1">
        <name>Zn(2+)</name>
        <dbReference type="ChEBI" id="CHEBI:29105"/>
    </cofactor>
</comment>
<evidence type="ECO:0000256" key="5">
    <source>
        <dbReference type="ARBA" id="ARBA00022525"/>
    </source>
</evidence>
<dbReference type="GO" id="GO:0006154">
    <property type="term" value="P:adenosine catabolic process"/>
    <property type="evidence" value="ECO:0007669"/>
    <property type="project" value="InterPro"/>
</dbReference>
<reference evidence="11 12" key="1">
    <citation type="submission" date="2021-08" db="EMBL/GenBank/DDBJ databases">
        <title>Draft Genome Sequence of Phanerochaete sordida strain YK-624.</title>
        <authorList>
            <person name="Mori T."/>
            <person name="Dohra H."/>
            <person name="Suzuki T."/>
            <person name="Kawagishi H."/>
            <person name="Hirai H."/>
        </authorList>
    </citation>
    <scope>NUCLEOTIDE SEQUENCE [LARGE SCALE GENOMIC DNA]</scope>
    <source>
        <strain evidence="11 12">YK-624</strain>
    </source>
</reference>
<dbReference type="InterPro" id="IPR006331">
    <property type="entry name" value="ADGF"/>
</dbReference>
<dbReference type="AlphaFoldDB" id="A0A9P3GK71"/>
<evidence type="ECO:0000256" key="3">
    <source>
        <dbReference type="ARBA" id="ARBA00006083"/>
    </source>
</evidence>
<evidence type="ECO:0000256" key="9">
    <source>
        <dbReference type="ARBA" id="ARBA00047764"/>
    </source>
</evidence>
<comment type="similarity">
    <text evidence="3">Belongs to the metallo-dependent hydrolases superfamily. Adenosine and AMP deaminases family. ADGF subfamily.</text>
</comment>
<evidence type="ECO:0000256" key="6">
    <source>
        <dbReference type="ARBA" id="ARBA00022723"/>
    </source>
</evidence>
<evidence type="ECO:0000256" key="8">
    <source>
        <dbReference type="ARBA" id="ARBA00022801"/>
    </source>
</evidence>
<evidence type="ECO:0000313" key="12">
    <source>
        <dbReference type="Proteomes" id="UP000703269"/>
    </source>
</evidence>
<accession>A0A9P3GK71</accession>
<evidence type="ECO:0000256" key="7">
    <source>
        <dbReference type="ARBA" id="ARBA00022729"/>
    </source>
</evidence>
<dbReference type="NCBIfam" id="TIGR01431">
    <property type="entry name" value="adm_rel"/>
    <property type="match status" value="1"/>
</dbReference>
<keyword evidence="7" id="KW-0732">Signal</keyword>
<dbReference type="GO" id="GO:0005615">
    <property type="term" value="C:extracellular space"/>
    <property type="evidence" value="ECO:0007669"/>
    <property type="project" value="InterPro"/>
</dbReference>
<comment type="subcellular location">
    <subcellularLocation>
        <location evidence="2">Secreted</location>
    </subcellularLocation>
</comment>
<dbReference type="Gene3D" id="3.20.20.140">
    <property type="entry name" value="Metal-dependent hydrolases"/>
    <property type="match status" value="1"/>
</dbReference>
<dbReference type="EMBL" id="BPQB01000059">
    <property type="protein sequence ID" value="GJE96443.1"/>
    <property type="molecule type" value="Genomic_DNA"/>
</dbReference>
<dbReference type="PANTHER" id="PTHR11409">
    <property type="entry name" value="ADENOSINE DEAMINASE"/>
    <property type="match status" value="1"/>
</dbReference>
<dbReference type="GO" id="GO:0046103">
    <property type="term" value="P:inosine biosynthetic process"/>
    <property type="evidence" value="ECO:0007669"/>
    <property type="project" value="TreeGrafter"/>
</dbReference>
<dbReference type="Proteomes" id="UP000703269">
    <property type="component" value="Unassembled WGS sequence"/>
</dbReference>
<comment type="caution">
    <text evidence="11">The sequence shown here is derived from an EMBL/GenBank/DDBJ whole genome shotgun (WGS) entry which is preliminary data.</text>
</comment>
<evidence type="ECO:0000256" key="1">
    <source>
        <dbReference type="ARBA" id="ARBA00001947"/>
    </source>
</evidence>
<evidence type="ECO:0000256" key="4">
    <source>
        <dbReference type="ARBA" id="ARBA00012784"/>
    </source>
</evidence>